<organism evidence="1 2">
    <name type="scientific">Rhizobium mesosinicum</name>
    <dbReference type="NCBI Taxonomy" id="335017"/>
    <lineage>
        <taxon>Bacteria</taxon>
        <taxon>Pseudomonadati</taxon>
        <taxon>Pseudomonadota</taxon>
        <taxon>Alphaproteobacteria</taxon>
        <taxon>Hyphomicrobiales</taxon>
        <taxon>Rhizobiaceae</taxon>
        <taxon>Rhizobium/Agrobacterium group</taxon>
        <taxon>Rhizobium</taxon>
    </lineage>
</organism>
<dbReference type="RefSeq" id="WP_220334813.1">
    <property type="nucleotide sequence ID" value="NZ_JAEUAK010000004.1"/>
</dbReference>
<dbReference type="Proteomes" id="UP000717752">
    <property type="component" value="Unassembled WGS sequence"/>
</dbReference>
<reference evidence="1 2" key="1">
    <citation type="journal article" date="2021" name="MBio">
        <title>Poor Competitiveness of Bradyrhizobium in Pigeon Pea Root Colonization in Indian Soils.</title>
        <authorList>
            <person name="Chalasani D."/>
            <person name="Basu A."/>
            <person name="Pullabhotla S.V.S.R.N."/>
            <person name="Jorrin B."/>
            <person name="Neal A.L."/>
            <person name="Poole P.S."/>
            <person name="Podile A.R."/>
            <person name="Tkacz A."/>
        </authorList>
    </citation>
    <scope>NUCLEOTIDE SEQUENCE [LARGE SCALE GENOMIC DNA]</scope>
    <source>
        <strain evidence="1 2">HU56</strain>
    </source>
</reference>
<sequence length="80" mass="9303">MGAKGVDLIQFARTFAFAMPRSMVVQGLLRVYPPDLEPMIRRVCFKHGFENRQWLADRLELHYSKIAIGPRTQKAPRKFV</sequence>
<name>A0ABS7GU61_9HYPH</name>
<evidence type="ECO:0000313" key="2">
    <source>
        <dbReference type="Proteomes" id="UP000717752"/>
    </source>
</evidence>
<protein>
    <recommendedName>
        <fullName evidence="3">HTH araC/xylS-type domain-containing protein</fullName>
    </recommendedName>
</protein>
<evidence type="ECO:0008006" key="3">
    <source>
        <dbReference type="Google" id="ProtNLM"/>
    </source>
</evidence>
<keyword evidence="2" id="KW-1185">Reference proteome</keyword>
<gene>
    <name evidence="1" type="ORF">JNB85_13635</name>
</gene>
<evidence type="ECO:0000313" key="1">
    <source>
        <dbReference type="EMBL" id="MBW9053451.1"/>
    </source>
</evidence>
<comment type="caution">
    <text evidence="1">The sequence shown here is derived from an EMBL/GenBank/DDBJ whole genome shotgun (WGS) entry which is preliminary data.</text>
</comment>
<proteinExistence type="predicted"/>
<dbReference type="EMBL" id="JAEUAK010000004">
    <property type="protein sequence ID" value="MBW9053451.1"/>
    <property type="molecule type" value="Genomic_DNA"/>
</dbReference>
<accession>A0ABS7GU61</accession>